<dbReference type="FunFam" id="3.90.640.10:FF:000003">
    <property type="entry name" value="Molecular chaperone DnaK"/>
    <property type="match status" value="1"/>
</dbReference>
<keyword evidence="8 9" id="KW-0143">Chaperone</keyword>
<dbReference type="Gene3D" id="3.30.420.40">
    <property type="match status" value="2"/>
</dbReference>
<evidence type="ECO:0000256" key="6">
    <source>
        <dbReference type="ARBA" id="ARBA00022840"/>
    </source>
</evidence>
<dbReference type="SUPFAM" id="SSF100920">
    <property type="entry name" value="Heat shock protein 70kD (HSP70), peptide-binding domain"/>
    <property type="match status" value="1"/>
</dbReference>
<dbReference type="PROSITE" id="PS00297">
    <property type="entry name" value="HSP70_1"/>
    <property type="match status" value="1"/>
</dbReference>
<sequence>MGKIIGIDLGTTNSVVSVMEGNEPVVIPNDEGKRTTPSVVAFLDNGERKVGDPAKRQAITNPHKTINSIKRFMGARHSAHLDEIEKMSYEVVKGDNDTVRVKIDDRHFTPQEISAMILQKMKKVASEYLGQDVTEAVVTVPAYFNDSQRQATKEAGEIAGLEIKRIINEPTAAALAYGLDKSHKDQTIAVFDLGGGTFDISILELGDGVFEVKSTNGDTMLGGDDFDRVLINHMAEEFLDQEGMDLRKDPMALQRLKDAAEKAKIELSSSSETEVNLPYITAKDGVPKHLVLKITRAKFEQLADDLIQRTIVPCEKALKDAGMSKNDIDEVILVGGSTRIPKVQEVVKDFFGQKLNKSVNPDEVVAIGAAIQGGVLSGDVQDVLLLDVTPLSMGIETMGGVYDVVIEANSTIPTKKSKTYSTAADNQPSVEIHILQGERPMAKDNRTVGRFILDGIPPAPRGTPQIEVTFDMDANGILNVHAKDKGTGKEQKIRIEASTGLSEEEIERMKQEAQANAEEDQKLKEKVDKLNAADATIFSTEKQLSEYGDKIPADKKAEIESSLEELKEAHKAEDLDKIDAVSQKLTAAWTAASQDIYQANGGADAGAGADAAGGGAGQDDSDAGADDVTDVEFEEVDENK</sequence>
<dbReference type="InterPro" id="IPR043129">
    <property type="entry name" value="ATPase_NBD"/>
</dbReference>
<evidence type="ECO:0000256" key="10">
    <source>
        <dbReference type="RuleBase" id="RU003322"/>
    </source>
</evidence>
<dbReference type="EMBL" id="JAHVHU010000004">
    <property type="protein sequence ID" value="MBY5957137.1"/>
    <property type="molecule type" value="Genomic_DNA"/>
</dbReference>
<dbReference type="RefSeq" id="WP_222578660.1">
    <property type="nucleotide sequence ID" value="NZ_JAHVHU010000004.1"/>
</dbReference>
<name>A0A953HWN5_9BACT</name>
<dbReference type="InterPro" id="IPR018181">
    <property type="entry name" value="Heat_shock_70_CS"/>
</dbReference>
<comment type="induction">
    <text evidence="9">By stress conditions e.g. heat shock.</text>
</comment>
<dbReference type="PROSITE" id="PS01036">
    <property type="entry name" value="HSP70_3"/>
    <property type="match status" value="1"/>
</dbReference>
<evidence type="ECO:0000256" key="7">
    <source>
        <dbReference type="ARBA" id="ARBA00023016"/>
    </source>
</evidence>
<dbReference type="FunFam" id="3.30.420.40:FF:000004">
    <property type="entry name" value="Molecular chaperone DnaK"/>
    <property type="match status" value="1"/>
</dbReference>
<dbReference type="Gene3D" id="2.60.34.10">
    <property type="entry name" value="Substrate Binding Domain Of DNAk, Chain A, domain 1"/>
    <property type="match status" value="1"/>
</dbReference>
<proteinExistence type="evidence at transcript level"/>
<dbReference type="AlphaFoldDB" id="A0A953HWN5"/>
<feature type="modified residue" description="Phosphothreonine; by autocatalysis" evidence="9">
    <location>
        <position position="197"/>
    </location>
</feature>
<dbReference type="Pfam" id="PF00012">
    <property type="entry name" value="HSP70"/>
    <property type="match status" value="1"/>
</dbReference>
<dbReference type="Gene3D" id="3.90.640.10">
    <property type="entry name" value="Actin, Chain A, domain 4"/>
    <property type="match status" value="1"/>
</dbReference>
<accession>A0A953HWN5</accession>
<keyword evidence="7 9" id="KW-0346">Stress response</keyword>
<evidence type="ECO:0000256" key="9">
    <source>
        <dbReference type="HAMAP-Rule" id="MF_00332"/>
    </source>
</evidence>
<dbReference type="PROSITE" id="PS00329">
    <property type="entry name" value="HSP70_2"/>
    <property type="match status" value="1"/>
</dbReference>
<evidence type="ECO:0000256" key="1">
    <source>
        <dbReference type="ARBA" id="ARBA00002290"/>
    </source>
</evidence>
<dbReference type="InterPro" id="IPR013126">
    <property type="entry name" value="Hsp_70_fam"/>
</dbReference>
<dbReference type="Gene3D" id="1.20.1270.10">
    <property type="match status" value="1"/>
</dbReference>
<dbReference type="PRINTS" id="PR00301">
    <property type="entry name" value="HEATSHOCK70"/>
</dbReference>
<dbReference type="CDD" id="cd10234">
    <property type="entry name" value="ASKHA_NBD_HSP70_DnaK-like"/>
    <property type="match status" value="1"/>
</dbReference>
<dbReference type="NCBIfam" id="NF003520">
    <property type="entry name" value="PRK05183.1"/>
    <property type="match status" value="1"/>
</dbReference>
<dbReference type="GO" id="GO:0005524">
    <property type="term" value="F:ATP binding"/>
    <property type="evidence" value="ECO:0007669"/>
    <property type="project" value="UniProtKB-UniRule"/>
</dbReference>
<evidence type="ECO:0000313" key="13">
    <source>
        <dbReference type="EMBL" id="MBY5957137.1"/>
    </source>
</evidence>
<keyword evidence="5 9" id="KW-0547">Nucleotide-binding</keyword>
<dbReference type="HAMAP" id="MF_00332">
    <property type="entry name" value="DnaK"/>
    <property type="match status" value="1"/>
</dbReference>
<evidence type="ECO:0000256" key="12">
    <source>
        <dbReference type="SAM" id="MobiDB-lite"/>
    </source>
</evidence>
<feature type="compositionally biased region" description="Acidic residues" evidence="12">
    <location>
        <begin position="619"/>
        <end position="640"/>
    </location>
</feature>
<evidence type="ECO:0000256" key="11">
    <source>
        <dbReference type="SAM" id="Coils"/>
    </source>
</evidence>
<dbReference type="InterPro" id="IPR012725">
    <property type="entry name" value="Chaperone_DnaK"/>
</dbReference>
<gene>
    <name evidence="9 13" type="primary">dnaK</name>
    <name evidence="13" type="ORF">KUV50_03245</name>
</gene>
<comment type="caution">
    <text evidence="13">The sequence shown here is derived from an EMBL/GenBank/DDBJ whole genome shotgun (WGS) entry which is preliminary data.</text>
</comment>
<dbReference type="Proteomes" id="UP000753961">
    <property type="component" value="Unassembled WGS sequence"/>
</dbReference>
<comment type="function">
    <text evidence="1 9">Acts as a chaperone.</text>
</comment>
<keyword evidence="6 9" id="KW-0067">ATP-binding</keyword>
<comment type="similarity">
    <text evidence="2 9 10">Belongs to the heat shock protein 70 family.</text>
</comment>
<evidence type="ECO:0000256" key="3">
    <source>
        <dbReference type="ARBA" id="ARBA00014415"/>
    </source>
</evidence>
<feature type="coiled-coil region" evidence="11">
    <location>
        <begin position="501"/>
        <end position="530"/>
    </location>
</feature>
<dbReference type="NCBIfam" id="TIGR02350">
    <property type="entry name" value="prok_dnaK"/>
    <property type="match status" value="1"/>
</dbReference>
<dbReference type="NCBIfam" id="NF001413">
    <property type="entry name" value="PRK00290.1"/>
    <property type="match status" value="1"/>
</dbReference>
<feature type="region of interest" description="Disordered" evidence="12">
    <location>
        <begin position="600"/>
        <end position="640"/>
    </location>
</feature>
<dbReference type="GO" id="GO:0140662">
    <property type="term" value="F:ATP-dependent protein folding chaperone"/>
    <property type="evidence" value="ECO:0007669"/>
    <property type="project" value="InterPro"/>
</dbReference>
<keyword evidence="14" id="KW-1185">Reference proteome</keyword>
<dbReference type="FunFam" id="2.60.34.10:FF:000014">
    <property type="entry name" value="Chaperone protein DnaK HSP70"/>
    <property type="match status" value="1"/>
</dbReference>
<dbReference type="SUPFAM" id="SSF53067">
    <property type="entry name" value="Actin-like ATPase domain"/>
    <property type="match status" value="2"/>
</dbReference>
<dbReference type="InterPro" id="IPR029048">
    <property type="entry name" value="HSP70_C_sf"/>
</dbReference>
<evidence type="ECO:0000313" key="14">
    <source>
        <dbReference type="Proteomes" id="UP000753961"/>
    </source>
</evidence>
<dbReference type="FunFam" id="1.20.1270.10:FF:000001">
    <property type="entry name" value="Molecular chaperone DnaK"/>
    <property type="match status" value="1"/>
</dbReference>
<keyword evidence="11" id="KW-0175">Coiled coil</keyword>
<evidence type="ECO:0000256" key="2">
    <source>
        <dbReference type="ARBA" id="ARBA00007381"/>
    </source>
</evidence>
<dbReference type="GO" id="GO:0005737">
    <property type="term" value="C:cytoplasm"/>
    <property type="evidence" value="ECO:0007669"/>
    <property type="project" value="UniProtKB-ARBA"/>
</dbReference>
<evidence type="ECO:0000256" key="8">
    <source>
        <dbReference type="ARBA" id="ARBA00023186"/>
    </source>
</evidence>
<reference evidence="13" key="1">
    <citation type="submission" date="2021-06" db="EMBL/GenBank/DDBJ databases">
        <title>44 bacteria genomes isolated from Dapeng, Shenzhen.</title>
        <authorList>
            <person name="Zheng W."/>
            <person name="Yu S."/>
            <person name="Huang Y."/>
        </authorList>
    </citation>
    <scope>NUCLEOTIDE SEQUENCE</scope>
    <source>
        <strain evidence="13">DP5N28-2</strain>
    </source>
</reference>
<protein>
    <recommendedName>
        <fullName evidence="3 9">Chaperone protein DnaK</fullName>
    </recommendedName>
    <alternativeName>
        <fullName evidence="9">HSP70</fullName>
    </alternativeName>
    <alternativeName>
        <fullName evidence="9">Heat shock 70 kDa protein</fullName>
    </alternativeName>
    <alternativeName>
        <fullName evidence="9">Heat shock protein 70</fullName>
    </alternativeName>
</protein>
<dbReference type="InterPro" id="IPR029047">
    <property type="entry name" value="HSP70_peptide-bd_sf"/>
</dbReference>
<organism evidence="13 14">
    <name type="scientific">Membranihabitans marinus</name>
    <dbReference type="NCBI Taxonomy" id="1227546"/>
    <lineage>
        <taxon>Bacteria</taxon>
        <taxon>Pseudomonadati</taxon>
        <taxon>Bacteroidota</taxon>
        <taxon>Saprospiria</taxon>
        <taxon>Saprospirales</taxon>
        <taxon>Saprospiraceae</taxon>
        <taxon>Membranihabitans</taxon>
    </lineage>
</organism>
<keyword evidence="4 9" id="KW-0597">Phosphoprotein</keyword>
<evidence type="ECO:0000256" key="4">
    <source>
        <dbReference type="ARBA" id="ARBA00022553"/>
    </source>
</evidence>
<evidence type="ECO:0000256" key="5">
    <source>
        <dbReference type="ARBA" id="ARBA00022741"/>
    </source>
</evidence>
<dbReference type="GO" id="GO:0051082">
    <property type="term" value="F:unfolded protein binding"/>
    <property type="evidence" value="ECO:0007669"/>
    <property type="project" value="InterPro"/>
</dbReference>
<dbReference type="PANTHER" id="PTHR19375">
    <property type="entry name" value="HEAT SHOCK PROTEIN 70KDA"/>
    <property type="match status" value="1"/>
</dbReference>
<dbReference type="FunFam" id="3.30.420.40:FF:000020">
    <property type="entry name" value="Chaperone protein HscA homolog"/>
    <property type="match status" value="1"/>
</dbReference>